<dbReference type="RefSeq" id="WP_163741572.1">
    <property type="nucleotide sequence ID" value="NZ_JAAGOA010000016.1"/>
</dbReference>
<dbReference type="SUPFAM" id="SSF55781">
    <property type="entry name" value="GAF domain-like"/>
    <property type="match status" value="1"/>
</dbReference>
<dbReference type="InterPro" id="IPR036388">
    <property type="entry name" value="WH-like_DNA-bd_sf"/>
</dbReference>
<feature type="domain" description="IclR-ED" evidence="6">
    <location>
        <begin position="94"/>
        <end position="278"/>
    </location>
</feature>
<dbReference type="PANTHER" id="PTHR30136">
    <property type="entry name" value="HELIX-TURN-HELIX TRANSCRIPTIONAL REGULATOR, ICLR FAMILY"/>
    <property type="match status" value="1"/>
</dbReference>
<evidence type="ECO:0000259" key="5">
    <source>
        <dbReference type="PROSITE" id="PS51077"/>
    </source>
</evidence>
<gene>
    <name evidence="7" type="ORF">G1H10_21505</name>
</gene>
<dbReference type="SUPFAM" id="SSF46785">
    <property type="entry name" value="Winged helix' DNA-binding domain"/>
    <property type="match status" value="1"/>
</dbReference>
<keyword evidence="2" id="KW-0238">DNA-binding</keyword>
<evidence type="ECO:0000259" key="6">
    <source>
        <dbReference type="PROSITE" id="PS51078"/>
    </source>
</evidence>
<dbReference type="InterPro" id="IPR029016">
    <property type="entry name" value="GAF-like_dom_sf"/>
</dbReference>
<dbReference type="Pfam" id="PF09339">
    <property type="entry name" value="HTH_IclR"/>
    <property type="match status" value="1"/>
</dbReference>
<dbReference type="PANTHER" id="PTHR30136:SF24">
    <property type="entry name" value="HTH-TYPE TRANSCRIPTIONAL REPRESSOR ALLR"/>
    <property type="match status" value="1"/>
</dbReference>
<proteinExistence type="predicted"/>
<sequence>MSETSRWTATGWRSGVADGTRGTDRPEEAERVVGAERVLVVLRELATRPDGASLDELSRAVGGAKPTIHRALASLRRVGFAAQDERGRYQLGDEFLRLAFSYHEQRPEHVRIRPALAKLVARFGETAHYAVIDGHEIVYRAKVDPPSGAVKLTSEVGGRGPLHSTAVGKVLLAYAAERDPEMAEWALSHPHQQRTQRTVVDGDALMAELAATRERGYAVDDEENEEGVACVAVPVWMGATHVPRGAVSVSAVAYRTPLRTMVDAVEEIRAIVDGNGTS</sequence>
<dbReference type="InterPro" id="IPR036390">
    <property type="entry name" value="WH_DNA-bd_sf"/>
</dbReference>
<dbReference type="InterPro" id="IPR050707">
    <property type="entry name" value="HTH_MetabolicPath_Reg"/>
</dbReference>
<dbReference type="InterPro" id="IPR014757">
    <property type="entry name" value="Tscrpt_reg_IclR_C"/>
</dbReference>
<comment type="caution">
    <text evidence="7">The sequence shown here is derived from an EMBL/GenBank/DDBJ whole genome shotgun (WGS) entry which is preliminary data.</text>
</comment>
<dbReference type="SMART" id="SM00346">
    <property type="entry name" value="HTH_ICLR"/>
    <property type="match status" value="1"/>
</dbReference>
<protein>
    <submittedName>
        <fullName evidence="7">IclR family transcriptional regulator</fullName>
    </submittedName>
</protein>
<reference evidence="7 8" key="1">
    <citation type="submission" date="2020-02" db="EMBL/GenBank/DDBJ databases">
        <authorList>
            <person name="Li X.-J."/>
            <person name="Han X.-M."/>
        </authorList>
    </citation>
    <scope>NUCLEOTIDE SEQUENCE [LARGE SCALE GENOMIC DNA]</scope>
    <source>
        <strain evidence="7 8">CCTCC AB 2017055</strain>
    </source>
</reference>
<dbReference type="GO" id="GO:0003677">
    <property type="term" value="F:DNA binding"/>
    <property type="evidence" value="ECO:0007669"/>
    <property type="project" value="UniProtKB-KW"/>
</dbReference>
<organism evidence="7 8">
    <name type="scientific">Phytoactinopolyspora halotolerans</name>
    <dbReference type="NCBI Taxonomy" id="1981512"/>
    <lineage>
        <taxon>Bacteria</taxon>
        <taxon>Bacillati</taxon>
        <taxon>Actinomycetota</taxon>
        <taxon>Actinomycetes</taxon>
        <taxon>Jiangellales</taxon>
        <taxon>Jiangellaceae</taxon>
        <taxon>Phytoactinopolyspora</taxon>
    </lineage>
</organism>
<dbReference type="Gene3D" id="3.30.450.40">
    <property type="match status" value="1"/>
</dbReference>
<keyword evidence="1" id="KW-0805">Transcription regulation</keyword>
<evidence type="ECO:0000256" key="4">
    <source>
        <dbReference type="SAM" id="MobiDB-lite"/>
    </source>
</evidence>
<dbReference type="PROSITE" id="PS51077">
    <property type="entry name" value="HTH_ICLR"/>
    <property type="match status" value="1"/>
</dbReference>
<keyword evidence="3" id="KW-0804">Transcription</keyword>
<accession>A0A6L9SBW0</accession>
<dbReference type="Proteomes" id="UP000475214">
    <property type="component" value="Unassembled WGS sequence"/>
</dbReference>
<keyword evidence="8" id="KW-1185">Reference proteome</keyword>
<dbReference type="InterPro" id="IPR005471">
    <property type="entry name" value="Tscrpt_reg_IclR_N"/>
</dbReference>
<evidence type="ECO:0000313" key="7">
    <source>
        <dbReference type="EMBL" id="NEE02746.1"/>
    </source>
</evidence>
<evidence type="ECO:0000256" key="1">
    <source>
        <dbReference type="ARBA" id="ARBA00023015"/>
    </source>
</evidence>
<dbReference type="PROSITE" id="PS51078">
    <property type="entry name" value="ICLR_ED"/>
    <property type="match status" value="1"/>
</dbReference>
<feature type="region of interest" description="Disordered" evidence="4">
    <location>
        <begin position="1"/>
        <end position="29"/>
    </location>
</feature>
<dbReference type="EMBL" id="JAAGOA010000016">
    <property type="protein sequence ID" value="NEE02746.1"/>
    <property type="molecule type" value="Genomic_DNA"/>
</dbReference>
<evidence type="ECO:0000256" key="3">
    <source>
        <dbReference type="ARBA" id="ARBA00023163"/>
    </source>
</evidence>
<dbReference type="Gene3D" id="1.10.10.10">
    <property type="entry name" value="Winged helix-like DNA-binding domain superfamily/Winged helix DNA-binding domain"/>
    <property type="match status" value="1"/>
</dbReference>
<dbReference type="Pfam" id="PF01614">
    <property type="entry name" value="IclR_C"/>
    <property type="match status" value="1"/>
</dbReference>
<dbReference type="GO" id="GO:0045892">
    <property type="term" value="P:negative regulation of DNA-templated transcription"/>
    <property type="evidence" value="ECO:0007669"/>
    <property type="project" value="TreeGrafter"/>
</dbReference>
<evidence type="ECO:0000256" key="2">
    <source>
        <dbReference type="ARBA" id="ARBA00023125"/>
    </source>
</evidence>
<feature type="domain" description="HTH iclR-type" evidence="5">
    <location>
        <begin position="32"/>
        <end position="93"/>
    </location>
</feature>
<dbReference type="GO" id="GO:0003700">
    <property type="term" value="F:DNA-binding transcription factor activity"/>
    <property type="evidence" value="ECO:0007669"/>
    <property type="project" value="TreeGrafter"/>
</dbReference>
<name>A0A6L9SBW0_9ACTN</name>
<dbReference type="AlphaFoldDB" id="A0A6L9SBW0"/>
<evidence type="ECO:0000313" key="8">
    <source>
        <dbReference type="Proteomes" id="UP000475214"/>
    </source>
</evidence>